<dbReference type="InterPro" id="IPR023753">
    <property type="entry name" value="FAD/NAD-binding_dom"/>
</dbReference>
<dbReference type="NCBIfam" id="TIGR03452">
    <property type="entry name" value="mycothione_red"/>
    <property type="match status" value="1"/>
</dbReference>
<evidence type="ECO:0000256" key="4">
    <source>
        <dbReference type="ARBA" id="ARBA00022827"/>
    </source>
</evidence>
<evidence type="ECO:0000256" key="9">
    <source>
        <dbReference type="RuleBase" id="RU003691"/>
    </source>
</evidence>
<evidence type="ECO:0000313" key="12">
    <source>
        <dbReference type="EMBL" id="GGK67201.1"/>
    </source>
</evidence>
<dbReference type="Gene3D" id="3.50.50.60">
    <property type="entry name" value="FAD/NAD(P)-binding domain"/>
    <property type="match status" value="2"/>
</dbReference>
<dbReference type="PANTHER" id="PTHR43014:SF5">
    <property type="entry name" value="GLUTATHIONE REDUCTASE (NADPH)"/>
    <property type="match status" value="1"/>
</dbReference>
<keyword evidence="13" id="KW-1185">Reference proteome</keyword>
<evidence type="ECO:0000256" key="3">
    <source>
        <dbReference type="ARBA" id="ARBA00022630"/>
    </source>
</evidence>
<dbReference type="Pfam" id="PF07992">
    <property type="entry name" value="Pyr_redox_2"/>
    <property type="match status" value="1"/>
</dbReference>
<organism evidence="12 13">
    <name type="scientific">Ornithinimicrobium pekingense</name>
    <dbReference type="NCBI Taxonomy" id="384677"/>
    <lineage>
        <taxon>Bacteria</taxon>
        <taxon>Bacillati</taxon>
        <taxon>Actinomycetota</taxon>
        <taxon>Actinomycetes</taxon>
        <taxon>Micrococcales</taxon>
        <taxon>Ornithinimicrobiaceae</taxon>
        <taxon>Ornithinimicrobium</taxon>
    </lineage>
</organism>
<dbReference type="PRINTS" id="PR00411">
    <property type="entry name" value="PNDRDTASEI"/>
</dbReference>
<proteinExistence type="inferred from homology"/>
<sequence length="495" mass="53140">MTDSTHYDLVIIGSGSGNSLVTPDFESRRVAVVDRGSGSADAFGGTCLNVGCIPTKMFVYAAEVAGTVRDAARFGIDATLDGVRWPDIRDRIFGRIDPISEGGRDYRRDADHTEAYLGHARFVGDRELEVEITLPGGRHEVGTTQRITGDQVVIATGSRPRVPDVILGSGVPFHTSDTVMRIEELPATMVIVGGGVIAAEFAHVFSALGVHVTVITRTERLLRVLDTELSQAFTDLAHERWHVHTNAQPTAARRAGDGVELDLADGTVVSGELLLVATGRRPNSDDLGLEAAGVRVREDGRVEVDEHGRTSAPGVWSLGDVSSPHQLKHVANHEARVVAHNLVHPESLLSFDHRYVPAAVFSEPQVATVGLTEEQAREQGYDVTTKTQRYGDVAYGWAMEDTTGLFKVVGDRRTGHVLGAHAIGPHSSSLIQPVIQALSLGGPTGPLTASQLARGQYWIHPALSEVLENALLGLEVAPYQDATADYDPEGEHVTP</sequence>
<dbReference type="PANTHER" id="PTHR43014">
    <property type="entry name" value="MERCURIC REDUCTASE"/>
    <property type="match status" value="1"/>
</dbReference>
<keyword evidence="5" id="KW-0521">NADP</keyword>
<keyword evidence="7" id="KW-1015">Disulfide bond</keyword>
<evidence type="ECO:0000256" key="6">
    <source>
        <dbReference type="ARBA" id="ARBA00023002"/>
    </source>
</evidence>
<evidence type="ECO:0000256" key="2">
    <source>
        <dbReference type="ARBA" id="ARBA00007532"/>
    </source>
</evidence>
<dbReference type="PIRSF" id="PIRSF000350">
    <property type="entry name" value="Mercury_reductase_MerA"/>
    <property type="match status" value="1"/>
</dbReference>
<comment type="caution">
    <text evidence="12">The sequence shown here is derived from an EMBL/GenBank/DDBJ whole genome shotgun (WGS) entry which is preliminary data.</text>
</comment>
<feature type="domain" description="Pyridine nucleotide-disulphide oxidoreductase dimerisation" evidence="10">
    <location>
        <begin position="356"/>
        <end position="470"/>
    </location>
</feature>
<keyword evidence="3 9" id="KW-0285">Flavoprotein</keyword>
<dbReference type="Proteomes" id="UP000662111">
    <property type="component" value="Unassembled WGS sequence"/>
</dbReference>
<dbReference type="PROSITE" id="PS00076">
    <property type="entry name" value="PYRIDINE_REDOX_1"/>
    <property type="match status" value="1"/>
</dbReference>
<dbReference type="Pfam" id="PF02852">
    <property type="entry name" value="Pyr_redox_dim"/>
    <property type="match status" value="1"/>
</dbReference>
<evidence type="ECO:0000259" key="11">
    <source>
        <dbReference type="Pfam" id="PF07992"/>
    </source>
</evidence>
<gene>
    <name evidence="12" type="ORF">GCM10011509_14390</name>
</gene>
<dbReference type="InterPro" id="IPR016156">
    <property type="entry name" value="FAD/NAD-linked_Rdtase_dimer_sf"/>
</dbReference>
<dbReference type="EMBL" id="BMLB01000003">
    <property type="protein sequence ID" value="GGK67201.1"/>
    <property type="molecule type" value="Genomic_DNA"/>
</dbReference>
<dbReference type="InterPro" id="IPR004099">
    <property type="entry name" value="Pyr_nucl-diS_OxRdtase_dimer"/>
</dbReference>
<feature type="domain" description="FAD/NAD(P)-binding" evidence="11">
    <location>
        <begin position="7"/>
        <end position="332"/>
    </location>
</feature>
<evidence type="ECO:0000256" key="7">
    <source>
        <dbReference type="ARBA" id="ARBA00023157"/>
    </source>
</evidence>
<evidence type="ECO:0000256" key="8">
    <source>
        <dbReference type="ARBA" id="ARBA00023284"/>
    </source>
</evidence>
<keyword evidence="8 9" id="KW-0676">Redox-active center</keyword>
<comment type="similarity">
    <text evidence="2 9">Belongs to the class-I pyridine nucleotide-disulfide oxidoreductase family.</text>
</comment>
<keyword evidence="6 9" id="KW-0560">Oxidoreductase</keyword>
<evidence type="ECO:0000313" key="13">
    <source>
        <dbReference type="Proteomes" id="UP000662111"/>
    </source>
</evidence>
<dbReference type="PRINTS" id="PR00368">
    <property type="entry name" value="FADPNR"/>
</dbReference>
<dbReference type="SUPFAM" id="SSF51905">
    <property type="entry name" value="FAD/NAD(P)-binding domain"/>
    <property type="match status" value="1"/>
</dbReference>
<dbReference type="NCBIfam" id="NF005884">
    <property type="entry name" value="PRK07846.1"/>
    <property type="match status" value="1"/>
</dbReference>
<reference evidence="13" key="1">
    <citation type="journal article" date="2019" name="Int. J. Syst. Evol. Microbiol.">
        <title>The Global Catalogue of Microorganisms (GCM) 10K type strain sequencing project: providing services to taxonomists for standard genome sequencing and annotation.</title>
        <authorList>
            <consortium name="The Broad Institute Genomics Platform"/>
            <consortium name="The Broad Institute Genome Sequencing Center for Infectious Disease"/>
            <person name="Wu L."/>
            <person name="Ma J."/>
        </authorList>
    </citation>
    <scope>NUCLEOTIDE SEQUENCE [LARGE SCALE GENOMIC DNA]</scope>
    <source>
        <strain evidence="13">CGMCC 1.5362</strain>
    </source>
</reference>
<dbReference type="Gene3D" id="3.30.390.30">
    <property type="match status" value="1"/>
</dbReference>
<dbReference type="RefSeq" id="WP_022923143.1">
    <property type="nucleotide sequence ID" value="NZ_BMLB01000003.1"/>
</dbReference>
<evidence type="ECO:0000256" key="1">
    <source>
        <dbReference type="ARBA" id="ARBA00001974"/>
    </source>
</evidence>
<accession>A0ABQ2F9K2</accession>
<protein>
    <submittedName>
        <fullName evidence="12">Mycothione reductase</fullName>
    </submittedName>
</protein>
<evidence type="ECO:0000259" key="10">
    <source>
        <dbReference type="Pfam" id="PF02852"/>
    </source>
</evidence>
<dbReference type="InterPro" id="IPR017817">
    <property type="entry name" value="Mycothione_reductase"/>
</dbReference>
<dbReference type="InterPro" id="IPR001100">
    <property type="entry name" value="Pyr_nuc-diS_OxRdtase"/>
</dbReference>
<dbReference type="InterPro" id="IPR012999">
    <property type="entry name" value="Pyr_OxRdtase_I_AS"/>
</dbReference>
<comment type="cofactor">
    <cofactor evidence="1">
        <name>FAD</name>
        <dbReference type="ChEBI" id="CHEBI:57692"/>
    </cofactor>
</comment>
<name>A0ABQ2F9K2_9MICO</name>
<keyword evidence="4 9" id="KW-0274">FAD</keyword>
<evidence type="ECO:0000256" key="5">
    <source>
        <dbReference type="ARBA" id="ARBA00022857"/>
    </source>
</evidence>
<dbReference type="SUPFAM" id="SSF55424">
    <property type="entry name" value="FAD/NAD-linked reductases, dimerisation (C-terminal) domain"/>
    <property type="match status" value="1"/>
</dbReference>
<dbReference type="InterPro" id="IPR036188">
    <property type="entry name" value="FAD/NAD-bd_sf"/>
</dbReference>